<dbReference type="InterPro" id="IPR011010">
    <property type="entry name" value="DNA_brk_join_enz"/>
</dbReference>
<feature type="domain" description="Tyr recombinase" evidence="4">
    <location>
        <begin position="204"/>
        <end position="394"/>
    </location>
</feature>
<dbReference type="PANTHER" id="PTHR30629:SF2">
    <property type="entry name" value="PROPHAGE INTEGRASE INTS-RELATED"/>
    <property type="match status" value="1"/>
</dbReference>
<evidence type="ECO:0000313" key="6">
    <source>
        <dbReference type="Proteomes" id="UP000189796"/>
    </source>
</evidence>
<evidence type="ECO:0000259" key="4">
    <source>
        <dbReference type="PROSITE" id="PS51898"/>
    </source>
</evidence>
<dbReference type="OrthoDB" id="7615137at2"/>
<evidence type="ECO:0000256" key="1">
    <source>
        <dbReference type="ARBA" id="ARBA00008857"/>
    </source>
</evidence>
<dbReference type="RefSeq" id="WP_154071996.1">
    <property type="nucleotide sequence ID" value="NZ_LT670817.1"/>
</dbReference>
<evidence type="ECO:0000313" key="5">
    <source>
        <dbReference type="EMBL" id="SHG24254.1"/>
    </source>
</evidence>
<dbReference type="InterPro" id="IPR025166">
    <property type="entry name" value="Integrase_DNA_bind_dom"/>
</dbReference>
<evidence type="ECO:0000256" key="2">
    <source>
        <dbReference type="ARBA" id="ARBA00022908"/>
    </source>
</evidence>
<dbReference type="Gene3D" id="3.30.160.390">
    <property type="entry name" value="Integrase, DNA-binding domain"/>
    <property type="match status" value="1"/>
</dbReference>
<dbReference type="PROSITE" id="PS51898">
    <property type="entry name" value="TYR_RECOMBINASE"/>
    <property type="match status" value="1"/>
</dbReference>
<dbReference type="Pfam" id="PF13356">
    <property type="entry name" value="Arm-DNA-bind_3"/>
    <property type="match status" value="1"/>
</dbReference>
<comment type="similarity">
    <text evidence="1">Belongs to the 'phage' integrase family.</text>
</comment>
<keyword evidence="3" id="KW-0233">DNA recombination</keyword>
<reference evidence="5 6" key="1">
    <citation type="submission" date="2016-11" db="EMBL/GenBank/DDBJ databases">
        <authorList>
            <person name="Jaros S."/>
            <person name="Januszkiewicz K."/>
            <person name="Wedrychowicz H."/>
        </authorList>
    </citation>
    <scope>NUCLEOTIDE SEQUENCE [LARGE SCALE GENOMIC DNA]</scope>
    <source>
        <strain evidence="5 6">GAS138</strain>
    </source>
</reference>
<dbReference type="InterPro" id="IPR038488">
    <property type="entry name" value="Integrase_DNA-bd_sf"/>
</dbReference>
<proteinExistence type="inferred from homology"/>
<dbReference type="GO" id="GO:0015074">
    <property type="term" value="P:DNA integration"/>
    <property type="evidence" value="ECO:0007669"/>
    <property type="project" value="UniProtKB-KW"/>
</dbReference>
<sequence length="417" mass="46659">MPRRIQPLTAKQLDGVRPRDLEVVELGDGLLPGLRVRISRGGRFWSLNIRNSKGERRRFDVGDNISLAEARRRAETLKQAIKQGGDPTGERRVVRQRAKDARAGIGTLGSVINAYFDGDGASLRTKGEQQARIRHVFVKYLDRPGTEITVQELQRAADAHPSASSASRAITYLKPLARWAAKRGLMQRGFSELEKPMERSFEDGGHTVLDRDTLTLVLPEFDQGHHGPAAKLMLWTAARLDEVCSATWNEFDLDTGLWTVAAGRRKDTRSRTRRKQFPAQPHLIPLPRQAVSMLVKMREGKPTGVLVFPNAHGGKLDNWDRWSKSIFKRTGTSGWTRHDLRRTCATLAADLNVAPHIISIMLGHKTPEGNHLLGIYNKGRYRKQHGESLQAVADRLEAIEKGHDNVTALVGRQSELT</sequence>
<dbReference type="GO" id="GO:0003677">
    <property type="term" value="F:DNA binding"/>
    <property type="evidence" value="ECO:0007669"/>
    <property type="project" value="InterPro"/>
</dbReference>
<gene>
    <name evidence="5" type="ORF">SAMN05443248_0841</name>
</gene>
<protein>
    <submittedName>
        <fullName evidence="5">Site-specific recombinase XerD</fullName>
    </submittedName>
</protein>
<dbReference type="PANTHER" id="PTHR30629">
    <property type="entry name" value="PROPHAGE INTEGRASE"/>
    <property type="match status" value="1"/>
</dbReference>
<dbReference type="InterPro" id="IPR050808">
    <property type="entry name" value="Phage_Integrase"/>
</dbReference>
<name>A0A1M5I7F5_9BRAD</name>
<accession>A0A1M5I7F5</accession>
<dbReference type="Gene3D" id="1.10.443.10">
    <property type="entry name" value="Intergrase catalytic core"/>
    <property type="match status" value="1"/>
</dbReference>
<evidence type="ECO:0000256" key="3">
    <source>
        <dbReference type="ARBA" id="ARBA00023172"/>
    </source>
</evidence>
<dbReference type="EMBL" id="LT670817">
    <property type="protein sequence ID" value="SHG24254.1"/>
    <property type="molecule type" value="Genomic_DNA"/>
</dbReference>
<keyword evidence="2" id="KW-0229">DNA integration</keyword>
<organism evidence="5 6">
    <name type="scientific">Bradyrhizobium erythrophlei</name>
    <dbReference type="NCBI Taxonomy" id="1437360"/>
    <lineage>
        <taxon>Bacteria</taxon>
        <taxon>Pseudomonadati</taxon>
        <taxon>Pseudomonadota</taxon>
        <taxon>Alphaproteobacteria</taxon>
        <taxon>Hyphomicrobiales</taxon>
        <taxon>Nitrobacteraceae</taxon>
        <taxon>Bradyrhizobium</taxon>
    </lineage>
</organism>
<dbReference type="Pfam" id="PF00589">
    <property type="entry name" value="Phage_integrase"/>
    <property type="match status" value="1"/>
</dbReference>
<dbReference type="GO" id="GO:0006310">
    <property type="term" value="P:DNA recombination"/>
    <property type="evidence" value="ECO:0007669"/>
    <property type="project" value="UniProtKB-KW"/>
</dbReference>
<dbReference type="AlphaFoldDB" id="A0A1M5I7F5"/>
<dbReference type="InterPro" id="IPR013762">
    <property type="entry name" value="Integrase-like_cat_sf"/>
</dbReference>
<dbReference type="Proteomes" id="UP000189796">
    <property type="component" value="Chromosome I"/>
</dbReference>
<dbReference type="InterPro" id="IPR002104">
    <property type="entry name" value="Integrase_catalytic"/>
</dbReference>
<dbReference type="SUPFAM" id="SSF56349">
    <property type="entry name" value="DNA breaking-rejoining enzymes"/>
    <property type="match status" value="1"/>
</dbReference>